<dbReference type="EMBL" id="FNHB01000004">
    <property type="protein sequence ID" value="SDM34607.1"/>
    <property type="molecule type" value="Genomic_DNA"/>
</dbReference>
<evidence type="ECO:0000256" key="1">
    <source>
        <dbReference type="ARBA" id="ARBA00006721"/>
    </source>
</evidence>
<evidence type="ECO:0000256" key="2">
    <source>
        <dbReference type="ARBA" id="ARBA00022676"/>
    </source>
</evidence>
<dbReference type="PANTHER" id="PTHR10730:SF53">
    <property type="entry name" value="GLYCOSYLTRANSFERASE 25 FAMILY MEMBER"/>
    <property type="match status" value="1"/>
</dbReference>
<evidence type="ECO:0000256" key="3">
    <source>
        <dbReference type="ARBA" id="ARBA00022679"/>
    </source>
</evidence>
<dbReference type="Proteomes" id="UP000214880">
    <property type="component" value="Unassembled WGS sequence"/>
</dbReference>
<reference evidence="4 5" key="1">
    <citation type="submission" date="2016-10" db="EMBL/GenBank/DDBJ databases">
        <authorList>
            <person name="de Groot N.N."/>
        </authorList>
    </citation>
    <scope>NUCLEOTIDE SEQUENCE [LARGE SCALE GENOMIC DNA]</scope>
    <source>
        <strain evidence="4 5">DSM 1736</strain>
    </source>
</reference>
<gene>
    <name evidence="4" type="ORF">SAMN04488502_1046</name>
</gene>
<dbReference type="InterPro" id="IPR050757">
    <property type="entry name" value="Collagen_mod_GT25"/>
</dbReference>
<dbReference type="GO" id="GO:0016740">
    <property type="term" value="F:transferase activity"/>
    <property type="evidence" value="ECO:0007669"/>
    <property type="project" value="UniProtKB-KW"/>
</dbReference>
<organism evidence="4 5">
    <name type="scientific">Dendrosporobacter quercicolus</name>
    <dbReference type="NCBI Taxonomy" id="146817"/>
    <lineage>
        <taxon>Bacteria</taxon>
        <taxon>Bacillati</taxon>
        <taxon>Bacillota</taxon>
        <taxon>Negativicutes</taxon>
        <taxon>Selenomonadales</taxon>
        <taxon>Sporomusaceae</taxon>
        <taxon>Dendrosporobacter</taxon>
    </lineage>
</organism>
<name>A0A1G9SH22_9FIRM</name>
<keyword evidence="5" id="KW-1185">Reference proteome</keyword>
<dbReference type="PANTHER" id="PTHR10730">
    <property type="entry name" value="PROCOLLAGEN-LYSINE,2-OXOGLUTARATE 5-DIOXYGENASE/GLYCOSYLTRANSFERASE 25 FAMILY MEMBER"/>
    <property type="match status" value="1"/>
</dbReference>
<dbReference type="InterPro" id="IPR029044">
    <property type="entry name" value="Nucleotide-diphossugar_trans"/>
</dbReference>
<dbReference type="STRING" id="146817.SAMN04488502_1046"/>
<dbReference type="OrthoDB" id="1676872at2"/>
<dbReference type="AlphaFoldDB" id="A0A1G9SH22"/>
<proteinExistence type="inferred from homology"/>
<keyword evidence="3 4" id="KW-0808">Transferase</keyword>
<dbReference type="SUPFAM" id="SSF53448">
    <property type="entry name" value="Nucleotide-diphospho-sugar transferases"/>
    <property type="match status" value="1"/>
</dbReference>
<accession>A0A1G9SH22</accession>
<dbReference type="RefSeq" id="WP_092071952.1">
    <property type="nucleotide sequence ID" value="NZ_FNHB01000004.1"/>
</dbReference>
<sequence>MEYTEFVTIAILAKDKAHVLPLYLRLIESQTYPAARIKLYIRTNNNKDNTATILEQWIEKVRGKYSEIYYDASDVKERVQDYGPHDWNPLKLSVLTRLRQESVEWAKDRGTHYFVVDCDNFIIPETLEILLHTGLPVIGPLLKNGDNLLSNYANFHFVTDENGYYKYSNLYFEILYQSIKGLIEVEVIHCTYLVRSEVLNHATYIDGSGRYDYVIFSDALRKAGIPQYIDNRRDYGKLTFCNTEEEFKEKNIIVG</sequence>
<protein>
    <submittedName>
        <fullName evidence="4">Glycosyl transferase family 2</fullName>
    </submittedName>
</protein>
<keyword evidence="2" id="KW-0328">Glycosyltransferase</keyword>
<evidence type="ECO:0000313" key="5">
    <source>
        <dbReference type="Proteomes" id="UP000214880"/>
    </source>
</evidence>
<dbReference type="Gene3D" id="3.90.550.10">
    <property type="entry name" value="Spore Coat Polysaccharide Biosynthesis Protein SpsA, Chain A"/>
    <property type="match status" value="1"/>
</dbReference>
<evidence type="ECO:0000313" key="4">
    <source>
        <dbReference type="EMBL" id="SDM34607.1"/>
    </source>
</evidence>
<comment type="similarity">
    <text evidence="1">Belongs to the glycosyltransferase 25 family.</text>
</comment>